<feature type="signal peptide" evidence="1">
    <location>
        <begin position="1"/>
        <end position="21"/>
    </location>
</feature>
<accession>A0ABD3R6L6</accession>
<reference evidence="2 3" key="1">
    <citation type="submission" date="2024-10" db="EMBL/GenBank/DDBJ databases">
        <title>Updated reference genomes for cyclostephanoid diatoms.</title>
        <authorList>
            <person name="Roberts W.R."/>
            <person name="Alverson A.J."/>
        </authorList>
    </citation>
    <scope>NUCLEOTIDE SEQUENCE [LARGE SCALE GENOMIC DNA]</scope>
    <source>
        <strain evidence="2 3">AJA228-03</strain>
    </source>
</reference>
<sequence length="181" mass="20238">MVKLASVLAIAVIGRLPSVAAFSPTINAAKIALGQSTSLNYYPDNTFLNYHQGGDFPETQHDISLTYDRAMDCANNFGMCDIDELLDLSEELDEYMGCFVENGPEACDHEINNRQELSEALLVQGEMREHQRYVEEGNVFPYDAIGNGNMNEREESTSPRVSVWRNEDEFAWGNGESSLDI</sequence>
<comment type="caution">
    <text evidence="2">The sequence shown here is derived from an EMBL/GenBank/DDBJ whole genome shotgun (WGS) entry which is preliminary data.</text>
</comment>
<protein>
    <submittedName>
        <fullName evidence="2">Uncharacterized protein</fullName>
    </submittedName>
</protein>
<keyword evidence="1" id="KW-0732">Signal</keyword>
<dbReference type="AlphaFoldDB" id="A0ABD3R6L6"/>
<feature type="chain" id="PRO_5044833418" evidence="1">
    <location>
        <begin position="22"/>
        <end position="181"/>
    </location>
</feature>
<evidence type="ECO:0000313" key="2">
    <source>
        <dbReference type="EMBL" id="KAL3808459.1"/>
    </source>
</evidence>
<dbReference type="Proteomes" id="UP001530377">
    <property type="component" value="Unassembled WGS sequence"/>
</dbReference>
<name>A0ABD3R6L6_9STRA</name>
<evidence type="ECO:0000256" key="1">
    <source>
        <dbReference type="SAM" id="SignalP"/>
    </source>
</evidence>
<organism evidence="2 3">
    <name type="scientific">Cyclostephanos tholiformis</name>
    <dbReference type="NCBI Taxonomy" id="382380"/>
    <lineage>
        <taxon>Eukaryota</taxon>
        <taxon>Sar</taxon>
        <taxon>Stramenopiles</taxon>
        <taxon>Ochrophyta</taxon>
        <taxon>Bacillariophyta</taxon>
        <taxon>Coscinodiscophyceae</taxon>
        <taxon>Thalassiosirophycidae</taxon>
        <taxon>Stephanodiscales</taxon>
        <taxon>Stephanodiscaceae</taxon>
        <taxon>Cyclostephanos</taxon>
    </lineage>
</organism>
<keyword evidence="3" id="KW-1185">Reference proteome</keyword>
<proteinExistence type="predicted"/>
<dbReference type="EMBL" id="JALLPB020000507">
    <property type="protein sequence ID" value="KAL3808459.1"/>
    <property type="molecule type" value="Genomic_DNA"/>
</dbReference>
<gene>
    <name evidence="2" type="ORF">ACHAXA_008289</name>
</gene>
<evidence type="ECO:0000313" key="3">
    <source>
        <dbReference type="Proteomes" id="UP001530377"/>
    </source>
</evidence>